<name>A0A9P9J3U6_9HYPO</name>
<comment type="caution">
    <text evidence="3">The sequence shown here is derived from an EMBL/GenBank/DDBJ whole genome shotgun (WGS) entry which is preliminary data.</text>
</comment>
<accession>A0A9P9J3U6</accession>
<evidence type="ECO:0000256" key="1">
    <source>
        <dbReference type="SAM" id="MobiDB-lite"/>
    </source>
</evidence>
<proteinExistence type="predicted"/>
<sequence>MATSITSTYRPAHSHKPLASQRSASGDISITFFVQPGCPSRFASSDQHRIKGLNAETITRWFLMASYIYLFSVDSSLLTYIIPAFISLFITNQFPLLSPIISFTSPIISPGPALLRKESMPALDDLTTFLALRNPNKTPYRGFHPFQIFIIFPIRTNP</sequence>
<keyword evidence="2" id="KW-1133">Transmembrane helix</keyword>
<reference evidence="3" key="1">
    <citation type="journal article" date="2021" name="Nat. Commun.">
        <title>Genetic determinants of endophytism in the Arabidopsis root mycobiome.</title>
        <authorList>
            <person name="Mesny F."/>
            <person name="Miyauchi S."/>
            <person name="Thiergart T."/>
            <person name="Pickel B."/>
            <person name="Atanasova L."/>
            <person name="Karlsson M."/>
            <person name="Huettel B."/>
            <person name="Barry K.W."/>
            <person name="Haridas S."/>
            <person name="Chen C."/>
            <person name="Bauer D."/>
            <person name="Andreopoulos W."/>
            <person name="Pangilinan J."/>
            <person name="LaButti K."/>
            <person name="Riley R."/>
            <person name="Lipzen A."/>
            <person name="Clum A."/>
            <person name="Drula E."/>
            <person name="Henrissat B."/>
            <person name="Kohler A."/>
            <person name="Grigoriev I.V."/>
            <person name="Martin F.M."/>
            <person name="Hacquard S."/>
        </authorList>
    </citation>
    <scope>NUCLEOTIDE SEQUENCE</scope>
    <source>
        <strain evidence="3">MPI-CAGE-AT-0147</strain>
    </source>
</reference>
<evidence type="ECO:0000313" key="4">
    <source>
        <dbReference type="Proteomes" id="UP000738349"/>
    </source>
</evidence>
<evidence type="ECO:0000256" key="2">
    <source>
        <dbReference type="SAM" id="Phobius"/>
    </source>
</evidence>
<dbReference type="EMBL" id="JAGMUV010000008">
    <property type="protein sequence ID" value="KAH7146071.1"/>
    <property type="molecule type" value="Genomic_DNA"/>
</dbReference>
<protein>
    <submittedName>
        <fullName evidence="3">Uncharacterized protein</fullName>
    </submittedName>
</protein>
<keyword evidence="2" id="KW-0812">Transmembrane</keyword>
<dbReference type="Proteomes" id="UP000738349">
    <property type="component" value="Unassembled WGS sequence"/>
</dbReference>
<feature type="transmembrane region" description="Helical" evidence="2">
    <location>
        <begin position="67"/>
        <end position="90"/>
    </location>
</feature>
<organism evidence="3 4">
    <name type="scientific">Dactylonectria macrodidyma</name>
    <dbReference type="NCBI Taxonomy" id="307937"/>
    <lineage>
        <taxon>Eukaryota</taxon>
        <taxon>Fungi</taxon>
        <taxon>Dikarya</taxon>
        <taxon>Ascomycota</taxon>
        <taxon>Pezizomycotina</taxon>
        <taxon>Sordariomycetes</taxon>
        <taxon>Hypocreomycetidae</taxon>
        <taxon>Hypocreales</taxon>
        <taxon>Nectriaceae</taxon>
        <taxon>Dactylonectria</taxon>
    </lineage>
</organism>
<evidence type="ECO:0000313" key="3">
    <source>
        <dbReference type="EMBL" id="KAH7146071.1"/>
    </source>
</evidence>
<keyword evidence="4" id="KW-1185">Reference proteome</keyword>
<keyword evidence="2" id="KW-0472">Membrane</keyword>
<gene>
    <name evidence="3" type="ORF">EDB81DRAFT_842357</name>
</gene>
<feature type="region of interest" description="Disordered" evidence="1">
    <location>
        <begin position="1"/>
        <end position="21"/>
    </location>
</feature>
<dbReference type="AlphaFoldDB" id="A0A9P9J3U6"/>